<evidence type="ECO:0000259" key="6">
    <source>
        <dbReference type="Pfam" id="PF01266"/>
    </source>
</evidence>
<protein>
    <submittedName>
        <fullName evidence="7">Glycine/D-amino acid oxidase</fullName>
    </submittedName>
</protein>
<evidence type="ECO:0000313" key="7">
    <source>
        <dbReference type="EMBL" id="SHH58529.1"/>
    </source>
</evidence>
<keyword evidence="4" id="KW-0560">Oxidoreductase</keyword>
<dbReference type="Pfam" id="PF01266">
    <property type="entry name" value="DAO"/>
    <property type="match status" value="1"/>
</dbReference>
<sequence>MTPPNLNTFAPRTRTETRAQKRNPSLPPGSSVVVVGAGAFGGWSALYLLRKGFRVTLVDAWGAGNVRSSSGDETRVIRSTYGANETYFNLNVRALELWKENQARFDKKLFFNTGVLWMCYTPETPLVDDSIAFAQQHRMDYEYLSTEELNRRYPEINTQDLHHGYLDPYGGYLKAREAVQAVQTAFVEEGGEFIQAHVAPLADVHGDVNSLSLSNGETLHADAFIFACGSWLGDLFPQLLREQVNCTKQEVYYFGPPPQHAAAFERLPVWVDVDGKDFYYGIPGNAHRGFKIGVDIRGEIFDPTNGDHTLTPVALQRARQFLAHRFPLLKDAPLGESRVCPYENSTDGNFIFDLHPETQNLFLLGGGSGHGFKHGPALGEWVAQTLAGEKELFEMFALNKRD</sequence>
<evidence type="ECO:0000256" key="5">
    <source>
        <dbReference type="SAM" id="MobiDB-lite"/>
    </source>
</evidence>
<reference evidence="7 8" key="1">
    <citation type="submission" date="2016-11" db="EMBL/GenBank/DDBJ databases">
        <authorList>
            <person name="Jaros S."/>
            <person name="Januszkiewicz K."/>
            <person name="Wedrychowicz H."/>
        </authorList>
    </citation>
    <scope>NUCLEOTIDE SEQUENCE [LARGE SCALE GENOMIC DNA]</scope>
    <source>
        <strain evidence="7 8">DSM 24574</strain>
    </source>
</reference>
<dbReference type="Proteomes" id="UP000184212">
    <property type="component" value="Unassembled WGS sequence"/>
</dbReference>
<dbReference type="InterPro" id="IPR036188">
    <property type="entry name" value="FAD/NAD-bd_sf"/>
</dbReference>
<dbReference type="PANTHER" id="PTHR10961">
    <property type="entry name" value="PEROXISOMAL SARCOSINE OXIDASE"/>
    <property type="match status" value="1"/>
</dbReference>
<keyword evidence="8" id="KW-1185">Reference proteome</keyword>
<dbReference type="Gene3D" id="3.50.50.60">
    <property type="entry name" value="FAD/NAD(P)-binding domain"/>
    <property type="match status" value="1"/>
</dbReference>
<dbReference type="InterPro" id="IPR045170">
    <property type="entry name" value="MTOX"/>
</dbReference>
<dbReference type="RefSeq" id="WP_084138315.1">
    <property type="nucleotide sequence ID" value="NZ_FQWQ01000003.1"/>
</dbReference>
<dbReference type="OrthoDB" id="571248at2"/>
<dbReference type="SUPFAM" id="SSF54373">
    <property type="entry name" value="FAD-linked reductases, C-terminal domain"/>
    <property type="match status" value="1"/>
</dbReference>
<proteinExistence type="predicted"/>
<gene>
    <name evidence="7" type="ORF">SAMN04488109_4487</name>
</gene>
<evidence type="ECO:0000256" key="4">
    <source>
        <dbReference type="ARBA" id="ARBA00023002"/>
    </source>
</evidence>
<dbReference type="Gene3D" id="3.30.9.10">
    <property type="entry name" value="D-Amino Acid Oxidase, subunit A, domain 2"/>
    <property type="match status" value="1"/>
</dbReference>
<dbReference type="GO" id="GO:0050660">
    <property type="term" value="F:flavin adenine dinucleotide binding"/>
    <property type="evidence" value="ECO:0007669"/>
    <property type="project" value="InterPro"/>
</dbReference>
<dbReference type="EMBL" id="FQWQ01000003">
    <property type="protein sequence ID" value="SHH58529.1"/>
    <property type="molecule type" value="Genomic_DNA"/>
</dbReference>
<evidence type="ECO:0000256" key="3">
    <source>
        <dbReference type="ARBA" id="ARBA00022827"/>
    </source>
</evidence>
<feature type="domain" description="FAD dependent oxidoreductase" evidence="6">
    <location>
        <begin position="32"/>
        <end position="384"/>
    </location>
</feature>
<comment type="cofactor">
    <cofactor evidence="1">
        <name>FAD</name>
        <dbReference type="ChEBI" id="CHEBI:57692"/>
    </cofactor>
</comment>
<feature type="compositionally biased region" description="Polar residues" evidence="5">
    <location>
        <begin position="1"/>
        <end position="10"/>
    </location>
</feature>
<feature type="region of interest" description="Disordered" evidence="5">
    <location>
        <begin position="1"/>
        <end position="29"/>
    </location>
</feature>
<evidence type="ECO:0000256" key="1">
    <source>
        <dbReference type="ARBA" id="ARBA00001974"/>
    </source>
</evidence>
<dbReference type="SUPFAM" id="SSF51905">
    <property type="entry name" value="FAD/NAD(P)-binding domain"/>
    <property type="match status" value="1"/>
</dbReference>
<dbReference type="AlphaFoldDB" id="A0A1M5U6F1"/>
<name>A0A1M5U6F1_9BACT</name>
<dbReference type="GO" id="GO:0008115">
    <property type="term" value="F:sarcosine oxidase activity"/>
    <property type="evidence" value="ECO:0007669"/>
    <property type="project" value="TreeGrafter"/>
</dbReference>
<organism evidence="7 8">
    <name type="scientific">Chryseolinea serpens</name>
    <dbReference type="NCBI Taxonomy" id="947013"/>
    <lineage>
        <taxon>Bacteria</taxon>
        <taxon>Pseudomonadati</taxon>
        <taxon>Bacteroidota</taxon>
        <taxon>Cytophagia</taxon>
        <taxon>Cytophagales</taxon>
        <taxon>Fulvivirgaceae</taxon>
        <taxon>Chryseolinea</taxon>
    </lineage>
</organism>
<evidence type="ECO:0000313" key="8">
    <source>
        <dbReference type="Proteomes" id="UP000184212"/>
    </source>
</evidence>
<keyword evidence="2" id="KW-0285">Flavoprotein</keyword>
<accession>A0A1M5U6F1</accession>
<dbReference type="InterPro" id="IPR006076">
    <property type="entry name" value="FAD-dep_OxRdtase"/>
</dbReference>
<dbReference type="PANTHER" id="PTHR10961:SF46">
    <property type="entry name" value="PEROXISOMAL SARCOSINE OXIDASE"/>
    <property type="match status" value="1"/>
</dbReference>
<dbReference type="STRING" id="947013.SAMN04488109_4487"/>
<evidence type="ECO:0000256" key="2">
    <source>
        <dbReference type="ARBA" id="ARBA00022630"/>
    </source>
</evidence>
<keyword evidence="3" id="KW-0274">FAD</keyword>